<dbReference type="InterPro" id="IPR023170">
    <property type="entry name" value="HhH_base_excis_C"/>
</dbReference>
<evidence type="ECO:0000259" key="10">
    <source>
        <dbReference type="SMART" id="SM00478"/>
    </source>
</evidence>
<dbReference type="GO" id="GO:0006284">
    <property type="term" value="P:base-excision repair"/>
    <property type="evidence" value="ECO:0007669"/>
    <property type="project" value="InterPro"/>
</dbReference>
<dbReference type="Gene3D" id="1.10.287.110">
    <property type="entry name" value="DnaJ domain"/>
    <property type="match status" value="1"/>
</dbReference>
<comment type="similarity">
    <text evidence="3">Belongs to the DNA glycosylase family. DEMETER subfamily.</text>
</comment>
<comment type="caution">
    <text evidence="11">The sequence shown here is derived from an EMBL/GenBank/DDBJ whole genome shotgun (WGS) entry which is preliminary data.</text>
</comment>
<dbReference type="InterPro" id="IPR044811">
    <property type="entry name" value="DME/ROS1"/>
</dbReference>
<sequence length="820" mass="86823">MAAHREAAAASSGTQYWAKHLESSPVPADLELQMIQAAYARFGPTVDRAQLEQFRAEFYQAIHARPGSHVGNPAMSQRPATTRPPPVKRARLVKDGTFTMIVYGADETLKWAKRVGQFTSTVRHVLGDRKLNFHWRGSVLDSVVGAFLTQNVSDALSSKAFMMLTATFPARPSPPAQAQQAQCGESAATAIQPADEVSAIAADQPAGPEPVEAADMDAGSHAANVGRMLSAPSSHCNEHDAVHAVSRGLVSLEWLRDPAVSADQAREYLMNIAGLGRKSVACILLLALRKKDFPVDTNVGRICARLGWLPIDSEAALEDLDEYAPEPEVHKYLHSRLMGFDVDTLYELHYQMITLGKVFCSKRSPNCSACPLQSMCEYAQSGGARLRLSPGSKPQGANQPHQGTQPAKDGPGDGGVEGSTATIAAQPVADLEDLGTDQRSTVDEEEVVRVVEAGRHLQDVWDAADLVQDAMDAQAGAARLCIAALAVLALVPPASRPLPTDPGLQDSSAALPLRGVPAIPAAAVRRRFRELSVLVHPDKCTHASAEKAFAILRQAQTIVLEHISPASPPTDASANEMPLSEGGASLHMPGKQSRGLHLVKEAVELPLHLLPPGLQRLYGHCPDAYACLGLILDDAPDPPLAPSTPAKADIASLAAMPQEPSSSDAAATGETAGLVNDKQLGGSSPDVSGNASGRAEPQQATSNNAGDSQQGDTVGMLLLVPCRLALAGRFPLNGTYFQVNEFFLDHTSLANPLQVYAGLLADGLRKRHIYFGQSISSICRGMTQHEVAALFKDGRICVRAYQPASGAPLGKNSPSGLGGA</sequence>
<reference evidence="11 12" key="1">
    <citation type="journal article" date="2024" name="Nat. Commun.">
        <title>Phylogenomics reveals the evolutionary origins of lichenization in chlorophyte algae.</title>
        <authorList>
            <person name="Puginier C."/>
            <person name="Libourel C."/>
            <person name="Otte J."/>
            <person name="Skaloud P."/>
            <person name="Haon M."/>
            <person name="Grisel S."/>
            <person name="Petersen M."/>
            <person name="Berrin J.G."/>
            <person name="Delaux P.M."/>
            <person name="Dal Grande F."/>
            <person name="Keller J."/>
        </authorList>
    </citation>
    <scope>NUCLEOTIDE SEQUENCE [LARGE SCALE GENOMIC DNA]</scope>
    <source>
        <strain evidence="11 12">SAG 2043</strain>
    </source>
</reference>
<dbReference type="InterPro" id="IPR003651">
    <property type="entry name" value="Endonuclease3_FeS-loop_motif"/>
</dbReference>
<dbReference type="GO" id="GO:0005634">
    <property type="term" value="C:nucleus"/>
    <property type="evidence" value="ECO:0007669"/>
    <property type="project" value="UniProtKB-SubCell"/>
</dbReference>
<evidence type="ECO:0000313" key="11">
    <source>
        <dbReference type="EMBL" id="KAK9817100.1"/>
    </source>
</evidence>
<dbReference type="Proteomes" id="UP001489004">
    <property type="component" value="Unassembled WGS sequence"/>
</dbReference>
<feature type="compositionally biased region" description="Polar residues" evidence="9">
    <location>
        <begin position="395"/>
        <end position="405"/>
    </location>
</feature>
<evidence type="ECO:0000256" key="4">
    <source>
        <dbReference type="ARBA" id="ARBA00022723"/>
    </source>
</evidence>
<protein>
    <recommendedName>
        <fullName evidence="10">HhH-GPD domain-containing protein</fullName>
    </recommendedName>
</protein>
<evidence type="ECO:0000256" key="7">
    <source>
        <dbReference type="ARBA" id="ARBA00023125"/>
    </source>
</evidence>
<dbReference type="Gene3D" id="1.10.1670.10">
    <property type="entry name" value="Helix-hairpin-Helix base-excision DNA repair enzymes (C-terminal)"/>
    <property type="match status" value="1"/>
</dbReference>
<dbReference type="GO" id="GO:0141166">
    <property type="term" value="P:chromosomal 5-methylcytosine DNA demethylation pathway"/>
    <property type="evidence" value="ECO:0007669"/>
    <property type="project" value="InterPro"/>
</dbReference>
<dbReference type="GO" id="GO:0003677">
    <property type="term" value="F:DNA binding"/>
    <property type="evidence" value="ECO:0007669"/>
    <property type="project" value="UniProtKB-KW"/>
</dbReference>
<keyword evidence="5" id="KW-0408">Iron</keyword>
<proteinExistence type="inferred from homology"/>
<keyword evidence="12" id="KW-1185">Reference proteome</keyword>
<evidence type="ECO:0000256" key="6">
    <source>
        <dbReference type="ARBA" id="ARBA00023014"/>
    </source>
</evidence>
<dbReference type="PANTHER" id="PTHR46213:SF13">
    <property type="entry name" value="DEMETER-LIKE PROTEIN 2-RELATED"/>
    <property type="match status" value="1"/>
</dbReference>
<dbReference type="SMART" id="SM00525">
    <property type="entry name" value="FES"/>
    <property type="match status" value="1"/>
</dbReference>
<dbReference type="GO" id="GO:0051539">
    <property type="term" value="F:4 iron, 4 sulfur cluster binding"/>
    <property type="evidence" value="ECO:0007669"/>
    <property type="project" value="InterPro"/>
</dbReference>
<evidence type="ECO:0000256" key="1">
    <source>
        <dbReference type="ARBA" id="ARBA00001966"/>
    </source>
</evidence>
<dbReference type="SUPFAM" id="SSF48150">
    <property type="entry name" value="DNA-glycosylase"/>
    <property type="match status" value="1"/>
</dbReference>
<feature type="region of interest" description="Disordered" evidence="9">
    <location>
        <begin position="387"/>
        <end position="419"/>
    </location>
</feature>
<organism evidence="11 12">
    <name type="scientific">[Myrmecia] bisecta</name>
    <dbReference type="NCBI Taxonomy" id="41462"/>
    <lineage>
        <taxon>Eukaryota</taxon>
        <taxon>Viridiplantae</taxon>
        <taxon>Chlorophyta</taxon>
        <taxon>core chlorophytes</taxon>
        <taxon>Trebouxiophyceae</taxon>
        <taxon>Trebouxiales</taxon>
        <taxon>Trebouxiaceae</taxon>
        <taxon>Myrmecia</taxon>
    </lineage>
</organism>
<keyword evidence="7" id="KW-0238">DNA-binding</keyword>
<dbReference type="InterPro" id="IPR036869">
    <property type="entry name" value="J_dom_sf"/>
</dbReference>
<feature type="compositionally biased region" description="Polar residues" evidence="9">
    <location>
        <begin position="681"/>
        <end position="691"/>
    </location>
</feature>
<keyword evidence="4" id="KW-0479">Metal-binding</keyword>
<dbReference type="InterPro" id="IPR003265">
    <property type="entry name" value="HhH-GPD_domain"/>
</dbReference>
<dbReference type="AlphaFoldDB" id="A0AAW1Q889"/>
<dbReference type="InterPro" id="IPR001623">
    <property type="entry name" value="DnaJ_domain"/>
</dbReference>
<comment type="subcellular location">
    <subcellularLocation>
        <location evidence="2">Nucleus</location>
    </subcellularLocation>
</comment>
<dbReference type="CDD" id="cd00056">
    <property type="entry name" value="ENDO3c"/>
    <property type="match status" value="1"/>
</dbReference>
<accession>A0AAW1Q889</accession>
<comment type="cofactor">
    <cofactor evidence="1">
        <name>[4Fe-4S] cluster</name>
        <dbReference type="ChEBI" id="CHEBI:49883"/>
    </cofactor>
</comment>
<dbReference type="PANTHER" id="PTHR46213">
    <property type="entry name" value="TRANSCRIPTIONAL ACTIVATOR DEMETER"/>
    <property type="match status" value="1"/>
</dbReference>
<evidence type="ECO:0000256" key="9">
    <source>
        <dbReference type="SAM" id="MobiDB-lite"/>
    </source>
</evidence>
<evidence type="ECO:0000256" key="2">
    <source>
        <dbReference type="ARBA" id="ARBA00004123"/>
    </source>
</evidence>
<feature type="compositionally biased region" description="Polar residues" evidence="9">
    <location>
        <begin position="698"/>
        <end position="709"/>
    </location>
</feature>
<dbReference type="InterPro" id="IPR028925">
    <property type="entry name" value="RRM_DME"/>
</dbReference>
<dbReference type="GO" id="GO:0035514">
    <property type="term" value="F:DNA demethylase activity"/>
    <property type="evidence" value="ECO:0007669"/>
    <property type="project" value="InterPro"/>
</dbReference>
<dbReference type="GO" id="GO:0019104">
    <property type="term" value="F:DNA N-glycosylase activity"/>
    <property type="evidence" value="ECO:0007669"/>
    <property type="project" value="InterPro"/>
</dbReference>
<gene>
    <name evidence="11" type="ORF">WJX72_009565</name>
</gene>
<feature type="domain" description="HhH-GPD" evidence="10">
    <location>
        <begin position="148"/>
        <end position="343"/>
    </location>
</feature>
<dbReference type="GO" id="GO:0046872">
    <property type="term" value="F:metal ion binding"/>
    <property type="evidence" value="ECO:0007669"/>
    <property type="project" value="UniProtKB-KW"/>
</dbReference>
<dbReference type="Pfam" id="PF15628">
    <property type="entry name" value="RRM_DME"/>
    <property type="match status" value="1"/>
</dbReference>
<evidence type="ECO:0000256" key="8">
    <source>
        <dbReference type="ARBA" id="ARBA00023242"/>
    </source>
</evidence>
<keyword evidence="8" id="KW-0539">Nucleus</keyword>
<evidence type="ECO:0000256" key="3">
    <source>
        <dbReference type="ARBA" id="ARBA00005646"/>
    </source>
</evidence>
<evidence type="ECO:0000256" key="5">
    <source>
        <dbReference type="ARBA" id="ARBA00023004"/>
    </source>
</evidence>
<dbReference type="EMBL" id="JALJOR010000005">
    <property type="protein sequence ID" value="KAK9817100.1"/>
    <property type="molecule type" value="Genomic_DNA"/>
</dbReference>
<name>A0AAW1Q889_9CHLO</name>
<dbReference type="SUPFAM" id="SSF46565">
    <property type="entry name" value="Chaperone J-domain"/>
    <property type="match status" value="1"/>
</dbReference>
<keyword evidence="6" id="KW-0411">Iron-sulfur</keyword>
<feature type="region of interest" description="Disordered" evidence="9">
    <location>
        <begin position="675"/>
        <end position="709"/>
    </location>
</feature>
<dbReference type="InterPro" id="IPR011257">
    <property type="entry name" value="DNA_glycosylase"/>
</dbReference>
<dbReference type="CDD" id="cd06257">
    <property type="entry name" value="DnaJ"/>
    <property type="match status" value="1"/>
</dbReference>
<evidence type="ECO:0000313" key="12">
    <source>
        <dbReference type="Proteomes" id="UP001489004"/>
    </source>
</evidence>
<dbReference type="SMART" id="SM00478">
    <property type="entry name" value="ENDO3c"/>
    <property type="match status" value="1"/>
</dbReference>